<feature type="domain" description="NB-ARC" evidence="5">
    <location>
        <begin position="182"/>
        <end position="249"/>
    </location>
</feature>
<evidence type="ECO:0000313" key="7">
    <source>
        <dbReference type="EMBL" id="MCI00392.1"/>
    </source>
</evidence>
<keyword evidence="4" id="KW-0732">Signal</keyword>
<dbReference type="PANTHER" id="PTHR19338">
    <property type="entry name" value="TRANSLOCASE OF INNER MITOCHONDRIAL MEMBRANE 13 HOMOLOG"/>
    <property type="match status" value="1"/>
</dbReference>
<accession>A0A392NLU3</accession>
<dbReference type="InterPro" id="IPR041118">
    <property type="entry name" value="Rx_N"/>
</dbReference>
<dbReference type="InterPro" id="IPR027417">
    <property type="entry name" value="P-loop_NTPase"/>
</dbReference>
<evidence type="ECO:0000256" key="2">
    <source>
        <dbReference type="ARBA" id="ARBA00022741"/>
    </source>
</evidence>
<dbReference type="Pfam" id="PF00931">
    <property type="entry name" value="NB-ARC"/>
    <property type="match status" value="1"/>
</dbReference>
<evidence type="ECO:0000259" key="5">
    <source>
        <dbReference type="Pfam" id="PF00931"/>
    </source>
</evidence>
<dbReference type="Gene3D" id="1.20.5.4130">
    <property type="match status" value="1"/>
</dbReference>
<name>A0A392NLU3_9FABA</name>
<keyword evidence="8" id="KW-1185">Reference proteome</keyword>
<keyword evidence="1" id="KW-0677">Repeat</keyword>
<feature type="non-terminal residue" evidence="7">
    <location>
        <position position="255"/>
    </location>
</feature>
<dbReference type="EMBL" id="LXQA010043059">
    <property type="protein sequence ID" value="MCI00392.1"/>
    <property type="molecule type" value="Genomic_DNA"/>
</dbReference>
<evidence type="ECO:0000313" key="8">
    <source>
        <dbReference type="Proteomes" id="UP000265520"/>
    </source>
</evidence>
<keyword evidence="2" id="KW-0547">Nucleotide-binding</keyword>
<dbReference type="AlphaFoldDB" id="A0A392NLU3"/>
<evidence type="ECO:0000256" key="3">
    <source>
        <dbReference type="ARBA" id="ARBA00022821"/>
    </source>
</evidence>
<dbReference type="InterPro" id="IPR002182">
    <property type="entry name" value="NB-ARC"/>
</dbReference>
<reference evidence="7 8" key="1">
    <citation type="journal article" date="2018" name="Front. Plant Sci.">
        <title>Red Clover (Trifolium pratense) and Zigzag Clover (T. medium) - A Picture of Genomic Similarities and Differences.</title>
        <authorList>
            <person name="Dluhosova J."/>
            <person name="Istvanek J."/>
            <person name="Nedelnik J."/>
            <person name="Repkova J."/>
        </authorList>
    </citation>
    <scope>NUCLEOTIDE SEQUENCE [LARGE SCALE GENOMIC DNA]</scope>
    <source>
        <strain evidence="8">cv. 10/8</strain>
        <tissue evidence="7">Leaf</tissue>
    </source>
</reference>
<dbReference type="SUPFAM" id="SSF52540">
    <property type="entry name" value="P-loop containing nucleoside triphosphate hydrolases"/>
    <property type="match status" value="1"/>
</dbReference>
<feature type="domain" description="Disease resistance N-terminal" evidence="6">
    <location>
        <begin position="34"/>
        <end position="91"/>
    </location>
</feature>
<evidence type="ECO:0000256" key="1">
    <source>
        <dbReference type="ARBA" id="ARBA00022737"/>
    </source>
</evidence>
<organism evidence="7 8">
    <name type="scientific">Trifolium medium</name>
    <dbReference type="NCBI Taxonomy" id="97028"/>
    <lineage>
        <taxon>Eukaryota</taxon>
        <taxon>Viridiplantae</taxon>
        <taxon>Streptophyta</taxon>
        <taxon>Embryophyta</taxon>
        <taxon>Tracheophyta</taxon>
        <taxon>Spermatophyta</taxon>
        <taxon>Magnoliopsida</taxon>
        <taxon>eudicotyledons</taxon>
        <taxon>Gunneridae</taxon>
        <taxon>Pentapetalae</taxon>
        <taxon>rosids</taxon>
        <taxon>fabids</taxon>
        <taxon>Fabales</taxon>
        <taxon>Fabaceae</taxon>
        <taxon>Papilionoideae</taxon>
        <taxon>50 kb inversion clade</taxon>
        <taxon>NPAAA clade</taxon>
        <taxon>Hologalegina</taxon>
        <taxon>IRL clade</taxon>
        <taxon>Trifolieae</taxon>
        <taxon>Trifolium</taxon>
    </lineage>
</organism>
<proteinExistence type="predicted"/>
<comment type="caution">
    <text evidence="7">The sequence shown here is derived from an EMBL/GenBank/DDBJ whole genome shotgun (WGS) entry which is preliminary data.</text>
</comment>
<dbReference type="Proteomes" id="UP000265520">
    <property type="component" value="Unassembled WGS sequence"/>
</dbReference>
<feature type="chain" id="PRO_5017341986" evidence="4">
    <location>
        <begin position="23"/>
        <end position="255"/>
    </location>
</feature>
<dbReference type="GO" id="GO:0006952">
    <property type="term" value="P:defense response"/>
    <property type="evidence" value="ECO:0007669"/>
    <property type="project" value="UniProtKB-KW"/>
</dbReference>
<keyword evidence="3" id="KW-0611">Plant defense</keyword>
<dbReference type="GO" id="GO:0043531">
    <property type="term" value="F:ADP binding"/>
    <property type="evidence" value="ECO:0007669"/>
    <property type="project" value="InterPro"/>
</dbReference>
<feature type="signal peptide" evidence="4">
    <location>
        <begin position="1"/>
        <end position="22"/>
    </location>
</feature>
<evidence type="ECO:0000256" key="4">
    <source>
        <dbReference type="SAM" id="SignalP"/>
    </source>
</evidence>
<dbReference type="Gene3D" id="3.40.50.300">
    <property type="entry name" value="P-loop containing nucleotide triphosphate hydrolases"/>
    <property type="match status" value="1"/>
</dbReference>
<sequence length="255" mass="29482">MGRALLSTFLHNLLHNLLLLTSKPFIIKPPKYQRKLIATLRMLDTFIDDAEEKQFTTKAGQDQAKSVKDWLNKLQYAVYSLEEIICQWQVTTTTTTNTNLFGVFSKVIKPNRDLKTQIRDIMDLLVDLSKRTDVLGLTRRVTWKESLRGMFSCSIVLDNYFYGNYPKDYFYGREQEEKSMLEILLSTTSEQHVKVINIEAKGGAGKTAFTDVIYFNHKVRECFELRAWVNVPYKAKVSFIAKKILEAVTEEFVPG</sequence>
<dbReference type="Pfam" id="PF18052">
    <property type="entry name" value="Rx_N"/>
    <property type="match status" value="1"/>
</dbReference>
<evidence type="ECO:0000259" key="6">
    <source>
        <dbReference type="Pfam" id="PF18052"/>
    </source>
</evidence>
<protein>
    <submittedName>
        <fullName evidence="7">Disease resistance protein</fullName>
    </submittedName>
</protein>
<dbReference type="PANTHER" id="PTHR19338:SF73">
    <property type="entry name" value="DISEASE RESISTANCE PROTEIN RGA2-LIKE"/>
    <property type="match status" value="1"/>
</dbReference>